<gene>
    <name evidence="1" type="ORF">FMOSSE_LOCUS1047</name>
</gene>
<dbReference type="EMBL" id="CAJVPP010000114">
    <property type="protein sequence ID" value="CAG8444189.1"/>
    <property type="molecule type" value="Genomic_DNA"/>
</dbReference>
<protein>
    <submittedName>
        <fullName evidence="1">9110_t:CDS:1</fullName>
    </submittedName>
</protein>
<keyword evidence="2" id="KW-1185">Reference proteome</keyword>
<sequence length="87" mass="10256">MSKSTLLTKLIVLKRFLSRLQAKLLISKESVVVVGILYEIFCQFDPSFILQNDNDKKFIVNIISNLIKLWSNLKIINDRLRYYNHKV</sequence>
<reference evidence="1" key="1">
    <citation type="submission" date="2021-06" db="EMBL/GenBank/DDBJ databases">
        <authorList>
            <person name="Kallberg Y."/>
            <person name="Tangrot J."/>
            <person name="Rosling A."/>
        </authorList>
    </citation>
    <scope>NUCLEOTIDE SEQUENCE</scope>
    <source>
        <strain evidence="1">87-6 pot B 2015</strain>
    </source>
</reference>
<accession>A0A9N8VAD8</accession>
<dbReference type="Proteomes" id="UP000789375">
    <property type="component" value="Unassembled WGS sequence"/>
</dbReference>
<evidence type="ECO:0000313" key="2">
    <source>
        <dbReference type="Proteomes" id="UP000789375"/>
    </source>
</evidence>
<evidence type="ECO:0000313" key="1">
    <source>
        <dbReference type="EMBL" id="CAG8444189.1"/>
    </source>
</evidence>
<name>A0A9N8VAD8_FUNMO</name>
<proteinExistence type="predicted"/>
<organism evidence="1 2">
    <name type="scientific">Funneliformis mosseae</name>
    <name type="common">Endomycorrhizal fungus</name>
    <name type="synonym">Glomus mosseae</name>
    <dbReference type="NCBI Taxonomy" id="27381"/>
    <lineage>
        <taxon>Eukaryota</taxon>
        <taxon>Fungi</taxon>
        <taxon>Fungi incertae sedis</taxon>
        <taxon>Mucoromycota</taxon>
        <taxon>Glomeromycotina</taxon>
        <taxon>Glomeromycetes</taxon>
        <taxon>Glomerales</taxon>
        <taxon>Glomeraceae</taxon>
        <taxon>Funneliformis</taxon>
    </lineage>
</organism>
<comment type="caution">
    <text evidence="1">The sequence shown here is derived from an EMBL/GenBank/DDBJ whole genome shotgun (WGS) entry which is preliminary data.</text>
</comment>
<dbReference type="AlphaFoldDB" id="A0A9N8VAD8"/>